<organism evidence="2 3">
    <name type="scientific">Colletotrichum spaethianum</name>
    <dbReference type="NCBI Taxonomy" id="700344"/>
    <lineage>
        <taxon>Eukaryota</taxon>
        <taxon>Fungi</taxon>
        <taxon>Dikarya</taxon>
        <taxon>Ascomycota</taxon>
        <taxon>Pezizomycotina</taxon>
        <taxon>Sordariomycetes</taxon>
        <taxon>Hypocreomycetidae</taxon>
        <taxon>Glomerellales</taxon>
        <taxon>Glomerellaceae</taxon>
        <taxon>Colletotrichum</taxon>
        <taxon>Colletotrichum spaethianum species complex</taxon>
    </lineage>
</organism>
<dbReference type="Proteomes" id="UP001055115">
    <property type="component" value="Unassembled WGS sequence"/>
</dbReference>
<evidence type="ECO:0000256" key="1">
    <source>
        <dbReference type="SAM" id="MobiDB-lite"/>
    </source>
</evidence>
<evidence type="ECO:0000313" key="2">
    <source>
        <dbReference type="EMBL" id="GKT43339.1"/>
    </source>
</evidence>
<dbReference type="EMBL" id="BQXU01000007">
    <property type="protein sequence ID" value="GKT43339.1"/>
    <property type="molecule type" value="Genomic_DNA"/>
</dbReference>
<evidence type="ECO:0000313" key="3">
    <source>
        <dbReference type="Proteomes" id="UP001055115"/>
    </source>
</evidence>
<gene>
    <name evidence="2" type="ORF">ColSpa_03520</name>
</gene>
<feature type="region of interest" description="Disordered" evidence="1">
    <location>
        <begin position="1"/>
        <end position="37"/>
    </location>
</feature>
<keyword evidence="3" id="KW-1185">Reference proteome</keyword>
<name>A0AA37P7D5_9PEZI</name>
<comment type="caution">
    <text evidence="2">The sequence shown here is derived from an EMBL/GenBank/DDBJ whole genome shotgun (WGS) entry which is preliminary data.</text>
</comment>
<dbReference type="GeneID" id="73324322"/>
<accession>A0AA37P7D5</accession>
<dbReference type="RefSeq" id="XP_049125689.1">
    <property type="nucleotide sequence ID" value="XM_049269732.1"/>
</dbReference>
<sequence>MAPTQAKHERAGSDPTETPLAKRPKPEPLEPQPAIEAQPVEIVVATKAEIANDTPPETIPTGHLLNAGRHLIPSDVIRTMRSAQPEAVSKIHVADEEPDIVGLMVRWCYRSKIPTVTAQMLSKPFALNLGERLLNVLPLPMPITDATEKHPAQYQTLAVYFDAYHSDGVQKTDSFEELRLCEYEKKAGAFGVYKGVVCSHAWDSNGQERQPDLDDIRKHLQDVEGIPMFGTGNARVEAELLQLKLVKLSMMAAKHGWVQLLDATLFAYAKGEINISRRCPVLRHIELAYSVASGLPRLRDFMAAYASVTTQTHNTRAELLALYPKCPGFLHDVMARQDAQTGLANPLVWYTTRYCPNGTERPRSI</sequence>
<protein>
    <recommendedName>
        <fullName evidence="4">BTB domain-containing protein</fullName>
    </recommendedName>
</protein>
<reference evidence="2 3" key="1">
    <citation type="submission" date="2022-03" db="EMBL/GenBank/DDBJ databases">
        <title>Genome data of Colletotrichum spp.</title>
        <authorList>
            <person name="Utami Y.D."/>
            <person name="Hiruma K."/>
        </authorList>
    </citation>
    <scope>NUCLEOTIDE SEQUENCE [LARGE SCALE GENOMIC DNA]</scope>
    <source>
        <strain evidence="2 3">MAFF 239500</strain>
    </source>
</reference>
<evidence type="ECO:0008006" key="4">
    <source>
        <dbReference type="Google" id="ProtNLM"/>
    </source>
</evidence>
<proteinExistence type="predicted"/>
<dbReference type="AlphaFoldDB" id="A0AA37P7D5"/>
<feature type="compositionally biased region" description="Basic and acidic residues" evidence="1">
    <location>
        <begin position="1"/>
        <end position="12"/>
    </location>
</feature>